<evidence type="ECO:0000313" key="2">
    <source>
        <dbReference type="EMBL" id="GAA5173364.1"/>
    </source>
</evidence>
<protein>
    <submittedName>
        <fullName evidence="2">Uncharacterized protein</fullName>
    </submittedName>
</protein>
<name>A0ABP9RA74_9PSEU</name>
<gene>
    <name evidence="2" type="ORF">GCM10023321_74680</name>
</gene>
<evidence type="ECO:0000313" key="3">
    <source>
        <dbReference type="Proteomes" id="UP001428817"/>
    </source>
</evidence>
<dbReference type="EMBL" id="BAABJP010000056">
    <property type="protein sequence ID" value="GAA5173364.1"/>
    <property type="molecule type" value="Genomic_DNA"/>
</dbReference>
<dbReference type="Proteomes" id="UP001428817">
    <property type="component" value="Unassembled WGS sequence"/>
</dbReference>
<feature type="region of interest" description="Disordered" evidence="1">
    <location>
        <begin position="1"/>
        <end position="47"/>
    </location>
</feature>
<accession>A0ABP9RA74</accession>
<evidence type="ECO:0000256" key="1">
    <source>
        <dbReference type="SAM" id="MobiDB-lite"/>
    </source>
</evidence>
<feature type="compositionally biased region" description="Basic and acidic residues" evidence="1">
    <location>
        <begin position="1"/>
        <end position="24"/>
    </location>
</feature>
<reference evidence="3" key="1">
    <citation type="journal article" date="2019" name="Int. J. Syst. Evol. Microbiol.">
        <title>The Global Catalogue of Microorganisms (GCM) 10K type strain sequencing project: providing services to taxonomists for standard genome sequencing and annotation.</title>
        <authorList>
            <consortium name="The Broad Institute Genomics Platform"/>
            <consortium name="The Broad Institute Genome Sequencing Center for Infectious Disease"/>
            <person name="Wu L."/>
            <person name="Ma J."/>
        </authorList>
    </citation>
    <scope>NUCLEOTIDE SEQUENCE [LARGE SCALE GENOMIC DNA]</scope>
    <source>
        <strain evidence="3">JCM 18303</strain>
    </source>
</reference>
<proteinExistence type="predicted"/>
<sequence>MPRLAYTREPDTTHPESGARDIDPGRLASRGATHAETVPQVPDAGNVGYIDQDTHQWCVRIKHTGASFRRKADSPHRIHSVAAVHVMAIL</sequence>
<organism evidence="2 3">
    <name type="scientific">Pseudonocardia eucalypti</name>
    <dbReference type="NCBI Taxonomy" id="648755"/>
    <lineage>
        <taxon>Bacteria</taxon>
        <taxon>Bacillati</taxon>
        <taxon>Actinomycetota</taxon>
        <taxon>Actinomycetes</taxon>
        <taxon>Pseudonocardiales</taxon>
        <taxon>Pseudonocardiaceae</taxon>
        <taxon>Pseudonocardia</taxon>
    </lineage>
</organism>
<keyword evidence="3" id="KW-1185">Reference proteome</keyword>
<comment type="caution">
    <text evidence="2">The sequence shown here is derived from an EMBL/GenBank/DDBJ whole genome shotgun (WGS) entry which is preliminary data.</text>
</comment>